<dbReference type="AlphaFoldDB" id="A0A5J6MQQ0"/>
<reference evidence="2 3" key="1">
    <citation type="submission" date="2019-08" db="EMBL/GenBank/DDBJ databases">
        <title>Hyperibacter terrae gen. nov., sp. nov. and Hyperibacter viscosus sp. nov., two new members in the family Rhodospirillaceae isolated from the rhizosphere of Hypericum perforatum.</title>
        <authorList>
            <person name="Noviana Z."/>
        </authorList>
    </citation>
    <scope>NUCLEOTIDE SEQUENCE [LARGE SCALE GENOMIC DNA]</scope>
    <source>
        <strain evidence="2 3">R5913</strain>
    </source>
</reference>
<dbReference type="RefSeq" id="WP_151179581.1">
    <property type="nucleotide sequence ID" value="NZ_CP042906.1"/>
</dbReference>
<keyword evidence="1" id="KW-0472">Membrane</keyword>
<evidence type="ECO:0000256" key="1">
    <source>
        <dbReference type="SAM" id="Phobius"/>
    </source>
</evidence>
<proteinExistence type="predicted"/>
<name>A0A5J6MQQ0_9PROT</name>
<feature type="transmembrane region" description="Helical" evidence="1">
    <location>
        <begin position="125"/>
        <end position="149"/>
    </location>
</feature>
<dbReference type="Proteomes" id="UP000326202">
    <property type="component" value="Chromosome"/>
</dbReference>
<feature type="transmembrane region" description="Helical" evidence="1">
    <location>
        <begin position="47"/>
        <end position="67"/>
    </location>
</feature>
<feature type="transmembrane region" description="Helical" evidence="1">
    <location>
        <begin position="79"/>
        <end position="105"/>
    </location>
</feature>
<keyword evidence="1" id="KW-1133">Transmembrane helix</keyword>
<accession>A0A5J6MQQ0</accession>
<evidence type="ECO:0000313" key="3">
    <source>
        <dbReference type="Proteomes" id="UP000326202"/>
    </source>
</evidence>
<dbReference type="EMBL" id="CP042906">
    <property type="protein sequence ID" value="QEX19521.1"/>
    <property type="molecule type" value="Genomic_DNA"/>
</dbReference>
<sequence>MLLLIAPMIPLTLLGIFLVRGHQRRLALVAVVGASFAASSIALLSPSWAAITLPLPICLLATALIIASDRRPGLLEPKAIARLLAIVGVAVPFLPIMLLVMATTGNPWDELCGSGDSACLLDPSIWAKLVLGVWTTIVTTVGVLALLSWELCLLMKGRSMNAVAVP</sequence>
<dbReference type="KEGG" id="htq:FRZ44_48350"/>
<evidence type="ECO:0000313" key="2">
    <source>
        <dbReference type="EMBL" id="QEX19521.1"/>
    </source>
</evidence>
<keyword evidence="1" id="KW-0812">Transmembrane</keyword>
<keyword evidence="3" id="KW-1185">Reference proteome</keyword>
<gene>
    <name evidence="2" type="ORF">FRZ44_48350</name>
</gene>
<protein>
    <submittedName>
        <fullName evidence="2">Uncharacterized protein</fullName>
    </submittedName>
</protein>
<organism evidence="2 3">
    <name type="scientific">Hypericibacter terrae</name>
    <dbReference type="NCBI Taxonomy" id="2602015"/>
    <lineage>
        <taxon>Bacteria</taxon>
        <taxon>Pseudomonadati</taxon>
        <taxon>Pseudomonadota</taxon>
        <taxon>Alphaproteobacteria</taxon>
        <taxon>Rhodospirillales</taxon>
        <taxon>Dongiaceae</taxon>
        <taxon>Hypericibacter</taxon>
    </lineage>
</organism>